<feature type="signal peptide" evidence="2">
    <location>
        <begin position="1"/>
        <end position="43"/>
    </location>
</feature>
<organism evidence="4 5">
    <name type="scientific">Methylobacterium radiotolerans</name>
    <dbReference type="NCBI Taxonomy" id="31998"/>
    <lineage>
        <taxon>Bacteria</taxon>
        <taxon>Pseudomonadati</taxon>
        <taxon>Pseudomonadota</taxon>
        <taxon>Alphaproteobacteria</taxon>
        <taxon>Hyphomicrobiales</taxon>
        <taxon>Methylobacteriaceae</taxon>
        <taxon>Methylobacterium</taxon>
    </lineage>
</organism>
<accession>A0ABU7TFW0</accession>
<comment type="caution">
    <text evidence="4">The sequence shown here is derived from an EMBL/GenBank/DDBJ whole genome shotgun (WGS) entry which is preliminary data.</text>
</comment>
<protein>
    <submittedName>
        <fullName evidence="4">ABC transporter substrate-binding protein</fullName>
    </submittedName>
</protein>
<dbReference type="EMBL" id="MLBY01000005">
    <property type="protein sequence ID" value="MEE7459248.1"/>
    <property type="molecule type" value="Genomic_DNA"/>
</dbReference>
<dbReference type="Gene3D" id="3.40.190.10">
    <property type="entry name" value="Periplasmic binding protein-like II"/>
    <property type="match status" value="2"/>
</dbReference>
<evidence type="ECO:0000256" key="1">
    <source>
        <dbReference type="ARBA" id="ARBA00022729"/>
    </source>
</evidence>
<dbReference type="SMART" id="SM00062">
    <property type="entry name" value="PBPb"/>
    <property type="match status" value="1"/>
</dbReference>
<evidence type="ECO:0000313" key="5">
    <source>
        <dbReference type="Proteomes" id="UP001349262"/>
    </source>
</evidence>
<dbReference type="Proteomes" id="UP001349262">
    <property type="component" value="Unassembled WGS sequence"/>
</dbReference>
<dbReference type="InterPro" id="IPR001638">
    <property type="entry name" value="Solute-binding_3/MltF_N"/>
</dbReference>
<evidence type="ECO:0000259" key="3">
    <source>
        <dbReference type="SMART" id="SM00062"/>
    </source>
</evidence>
<dbReference type="PANTHER" id="PTHR35936">
    <property type="entry name" value="MEMBRANE-BOUND LYTIC MUREIN TRANSGLYCOSYLASE F"/>
    <property type="match status" value="1"/>
</dbReference>
<evidence type="ECO:0000313" key="4">
    <source>
        <dbReference type="EMBL" id="MEE7459248.1"/>
    </source>
</evidence>
<reference evidence="4 5" key="1">
    <citation type="journal article" date="2012" name="Genet. Mol. Biol.">
        <title>Analysis of 16S rRNA and mxaF genes revealing insights into Methylobacterium niche-specific plant association.</title>
        <authorList>
            <person name="Dourado M.N."/>
            <person name="Andreote F.D."/>
            <person name="Dini-Andreote F."/>
            <person name="Conti R."/>
            <person name="Araujo J.M."/>
            <person name="Araujo W.L."/>
        </authorList>
    </citation>
    <scope>NUCLEOTIDE SEQUENCE [LARGE SCALE GENOMIC DNA]</scope>
    <source>
        <strain evidence="4 5">SR1.6/4</strain>
    </source>
</reference>
<dbReference type="Pfam" id="PF00497">
    <property type="entry name" value="SBP_bac_3"/>
    <property type="match status" value="1"/>
</dbReference>
<keyword evidence="1 2" id="KW-0732">Signal</keyword>
<dbReference type="SUPFAM" id="SSF53850">
    <property type="entry name" value="Periplasmic binding protein-like II"/>
    <property type="match status" value="1"/>
</dbReference>
<keyword evidence="5" id="KW-1185">Reference proteome</keyword>
<gene>
    <name evidence="4" type="ORF">MRSR164_21395</name>
</gene>
<feature type="chain" id="PRO_5045137316" evidence="2">
    <location>
        <begin position="44"/>
        <end position="310"/>
    </location>
</feature>
<dbReference type="PANTHER" id="PTHR35936:SF35">
    <property type="entry name" value="L-CYSTINE-BINDING PROTEIN TCYJ"/>
    <property type="match status" value="1"/>
</dbReference>
<evidence type="ECO:0000256" key="2">
    <source>
        <dbReference type="SAM" id="SignalP"/>
    </source>
</evidence>
<name>A0ABU7TFW0_9HYPH</name>
<sequence>MGPNPSDCVYRSIVTTFASINRFRLCAVLGAATMNLLASVAQAQQTPATAPSDAPAVTVPNFWNPRARGERVEAPQTGRAVRFMTDDEFPPLHFAGPDGAPTGFSVELARAVCERLSIACTVQARRFDTLLDALADKQGDVVAAAIPLTPGLRARFLATRPYFRWPARFVARRDRGLPAPSAAALTERSVAVVEGSAHEAYLKAYFPAAARKTFTDLASAESALRRGEVDYLFADGLNLALWLNGQEAENCCAFSGGDYLENRYFGEGIGLVTRTEDAALARALDDALQRVWDDGKYTELYLRFFPVSPF</sequence>
<proteinExistence type="predicted"/>
<feature type="domain" description="Solute-binding protein family 3/N-terminal" evidence="3">
    <location>
        <begin position="80"/>
        <end position="308"/>
    </location>
</feature>